<keyword evidence="8" id="KW-1185">Reference proteome</keyword>
<proteinExistence type="predicted"/>
<evidence type="ECO:0000256" key="6">
    <source>
        <dbReference type="SAM" id="Phobius"/>
    </source>
</evidence>
<comment type="subcellular location">
    <subcellularLocation>
        <location evidence="1">Membrane</location>
    </subcellularLocation>
</comment>
<accession>A0AA39N6J4</accession>
<dbReference type="Pfam" id="PF03935">
    <property type="entry name" value="SKN1_KRE6_Sbg1"/>
    <property type="match status" value="1"/>
</dbReference>
<feature type="compositionally biased region" description="Polar residues" evidence="5">
    <location>
        <begin position="1"/>
        <end position="12"/>
    </location>
</feature>
<evidence type="ECO:0000313" key="7">
    <source>
        <dbReference type="EMBL" id="KAK0459274.1"/>
    </source>
</evidence>
<keyword evidence="2 6" id="KW-0472">Membrane</keyword>
<dbReference type="GO" id="GO:0016020">
    <property type="term" value="C:membrane"/>
    <property type="evidence" value="ECO:0007669"/>
    <property type="project" value="UniProtKB-SubCell"/>
</dbReference>
<evidence type="ECO:0000313" key="8">
    <source>
        <dbReference type="Proteomes" id="UP001175211"/>
    </source>
</evidence>
<sequence>MATTSTPVSNASEETKPEYHRLPSKFSLTPGRENAPLLSPMIERPDRPLFPADVGFQGRRFSNYSPSSSSGGSTDSCGSTDGVTEISMLPSMPYTEESSLSSHAPTPSVSTKNFISSPLNPTTFHSFARSHTLSELNRIPSEDIRAICNPSNTSLRSSMILYRLADEAPPTRRFHPHRKSILSTSGDSVLSLSSDSKYPSAPAGARDRGLVAYAFDPLAEDLIVDDEKDETLNDAKMDRLSPRGMANVAALICLLLAIISLFVVYPVVSFYKHSHKNRIIAENPFINSTGQAEDTIPTSRHGVRSQSPFSHEIPLGHGMADYPGEYTLIFKDEFDRDNRPLINGNDPVWQATVYAKTFFARIYKNHLVLDGSAGAVRLHRPVCIKPGGYLEISYRSPDDREIKKFAWYAESEVASWLGLTIDLGESHRY</sequence>
<gene>
    <name evidence="7" type="ORF">EV420DRAFT_312951</name>
</gene>
<feature type="compositionally biased region" description="Low complexity" evidence="5">
    <location>
        <begin position="65"/>
        <end position="82"/>
    </location>
</feature>
<evidence type="ECO:0000256" key="1">
    <source>
        <dbReference type="ARBA" id="ARBA00004370"/>
    </source>
</evidence>
<keyword evidence="6" id="KW-0812">Transmembrane</keyword>
<dbReference type="AlphaFoldDB" id="A0AA39N6J4"/>
<protein>
    <submittedName>
        <fullName evidence="7">Uncharacterized protein</fullName>
    </submittedName>
</protein>
<feature type="region of interest" description="Disordered" evidence="5">
    <location>
        <begin position="1"/>
        <end position="114"/>
    </location>
</feature>
<dbReference type="InterPro" id="IPR005629">
    <property type="entry name" value="Skn1/Kre6/Sbg1"/>
</dbReference>
<dbReference type="RefSeq" id="XP_060331500.1">
    <property type="nucleotide sequence ID" value="XM_060481664.1"/>
</dbReference>
<feature type="compositionally biased region" description="Polar residues" evidence="5">
    <location>
        <begin position="96"/>
        <end position="114"/>
    </location>
</feature>
<name>A0AA39N6J4_ARMTA</name>
<dbReference type="Proteomes" id="UP001175211">
    <property type="component" value="Unassembled WGS sequence"/>
</dbReference>
<keyword evidence="6" id="KW-1133">Transmembrane helix</keyword>
<evidence type="ECO:0000256" key="2">
    <source>
        <dbReference type="ARBA" id="ARBA00023136"/>
    </source>
</evidence>
<dbReference type="EMBL" id="JAUEPS010000015">
    <property type="protein sequence ID" value="KAK0459274.1"/>
    <property type="molecule type" value="Genomic_DNA"/>
</dbReference>
<dbReference type="GeneID" id="85365212"/>
<evidence type="ECO:0000256" key="5">
    <source>
        <dbReference type="SAM" id="MobiDB-lite"/>
    </source>
</evidence>
<reference evidence="7" key="1">
    <citation type="submission" date="2023-06" db="EMBL/GenBank/DDBJ databases">
        <authorList>
            <consortium name="Lawrence Berkeley National Laboratory"/>
            <person name="Ahrendt S."/>
            <person name="Sahu N."/>
            <person name="Indic B."/>
            <person name="Wong-Bajracharya J."/>
            <person name="Merenyi Z."/>
            <person name="Ke H.-M."/>
            <person name="Monk M."/>
            <person name="Kocsube S."/>
            <person name="Drula E."/>
            <person name="Lipzen A."/>
            <person name="Balint B."/>
            <person name="Henrissat B."/>
            <person name="Andreopoulos B."/>
            <person name="Martin F.M."/>
            <person name="Harder C.B."/>
            <person name="Rigling D."/>
            <person name="Ford K.L."/>
            <person name="Foster G.D."/>
            <person name="Pangilinan J."/>
            <person name="Papanicolaou A."/>
            <person name="Barry K."/>
            <person name="LaButti K."/>
            <person name="Viragh M."/>
            <person name="Koriabine M."/>
            <person name="Yan M."/>
            <person name="Riley R."/>
            <person name="Champramary S."/>
            <person name="Plett K.L."/>
            <person name="Tsai I.J."/>
            <person name="Slot J."/>
            <person name="Sipos G."/>
            <person name="Plett J."/>
            <person name="Nagy L.G."/>
            <person name="Grigoriev I.V."/>
        </authorList>
    </citation>
    <scope>NUCLEOTIDE SEQUENCE</scope>
    <source>
        <strain evidence="7">CCBAS 213</strain>
    </source>
</reference>
<evidence type="ECO:0000256" key="3">
    <source>
        <dbReference type="ARBA" id="ARBA00023180"/>
    </source>
</evidence>
<keyword evidence="4" id="KW-0961">Cell wall biogenesis/degradation</keyword>
<comment type="caution">
    <text evidence="7">The sequence shown here is derived from an EMBL/GenBank/DDBJ whole genome shotgun (WGS) entry which is preliminary data.</text>
</comment>
<feature type="transmembrane region" description="Helical" evidence="6">
    <location>
        <begin position="248"/>
        <end position="268"/>
    </location>
</feature>
<keyword evidence="3" id="KW-0325">Glycoprotein</keyword>
<organism evidence="7 8">
    <name type="scientific">Armillaria tabescens</name>
    <name type="common">Ringless honey mushroom</name>
    <name type="synonym">Agaricus tabescens</name>
    <dbReference type="NCBI Taxonomy" id="1929756"/>
    <lineage>
        <taxon>Eukaryota</taxon>
        <taxon>Fungi</taxon>
        <taxon>Dikarya</taxon>
        <taxon>Basidiomycota</taxon>
        <taxon>Agaricomycotina</taxon>
        <taxon>Agaricomycetes</taxon>
        <taxon>Agaricomycetidae</taxon>
        <taxon>Agaricales</taxon>
        <taxon>Marasmiineae</taxon>
        <taxon>Physalacriaceae</taxon>
        <taxon>Desarmillaria</taxon>
    </lineage>
</organism>
<evidence type="ECO:0000256" key="4">
    <source>
        <dbReference type="ARBA" id="ARBA00023316"/>
    </source>
</evidence>